<evidence type="ECO:0000313" key="2">
    <source>
        <dbReference type="Proteomes" id="UP001165960"/>
    </source>
</evidence>
<proteinExistence type="predicted"/>
<dbReference type="Proteomes" id="UP001165960">
    <property type="component" value="Unassembled WGS sequence"/>
</dbReference>
<dbReference type="EMBL" id="QTSX02005797">
    <property type="protein sequence ID" value="KAJ9057409.1"/>
    <property type="molecule type" value="Genomic_DNA"/>
</dbReference>
<reference evidence="1" key="1">
    <citation type="submission" date="2022-04" db="EMBL/GenBank/DDBJ databases">
        <title>Genome of the entomopathogenic fungus Entomophthora muscae.</title>
        <authorList>
            <person name="Elya C."/>
            <person name="Lovett B.R."/>
            <person name="Lee E."/>
            <person name="Macias A.M."/>
            <person name="Hajek A.E."/>
            <person name="De Bivort B.L."/>
            <person name="Kasson M.T."/>
            <person name="De Fine Licht H.H."/>
            <person name="Stajich J.E."/>
        </authorList>
    </citation>
    <scope>NUCLEOTIDE SEQUENCE</scope>
    <source>
        <strain evidence="1">Berkeley</strain>
    </source>
</reference>
<accession>A0ACC2S502</accession>
<protein>
    <submittedName>
        <fullName evidence="1">Mediator of RNA polymerase II transcription subunit 7</fullName>
    </submittedName>
</protein>
<comment type="caution">
    <text evidence="1">The sequence shown here is derived from an EMBL/GenBank/DDBJ whole genome shotgun (WGS) entry which is preliminary data.</text>
</comment>
<evidence type="ECO:0000313" key="1">
    <source>
        <dbReference type="EMBL" id="KAJ9057409.1"/>
    </source>
</evidence>
<keyword evidence="2" id="KW-1185">Reference proteome</keyword>
<name>A0ACC2S502_9FUNG</name>
<organism evidence="1 2">
    <name type="scientific">Entomophthora muscae</name>
    <dbReference type="NCBI Taxonomy" id="34485"/>
    <lineage>
        <taxon>Eukaryota</taxon>
        <taxon>Fungi</taxon>
        <taxon>Fungi incertae sedis</taxon>
        <taxon>Zoopagomycota</taxon>
        <taxon>Entomophthoromycotina</taxon>
        <taxon>Entomophthoromycetes</taxon>
        <taxon>Entomophthorales</taxon>
        <taxon>Entomophthoraceae</taxon>
        <taxon>Entomophthora</taxon>
    </lineage>
</organism>
<sequence>MDSNSELSTPFPLPPLFYKKYHEENWEKIKPYLPKYGIEGSDDAPSEDTPPIELNNLLPPSIPENCTEYVVFGRTFKLNEDFPPLKDLGIKLFYTTFEENDLVKELKGLNRSVFDQFIELVQHIIDVPASDEPESELDTLMDKLNVTLLNMMQMVNRLRPSQARATLHQILEKRRAHFQSLASSAYKSCSDIISKASELQSQLDLNTSLDEIFASASKISEAPEFNSRFVKNIPNSPLSSIVYIDDDPYLEQLLKSVS</sequence>
<gene>
    <name evidence="1" type="primary">MED7_1</name>
    <name evidence="1" type="ORF">DSO57_1022950</name>
</gene>